<feature type="compositionally biased region" description="Polar residues" evidence="1">
    <location>
        <begin position="12"/>
        <end position="26"/>
    </location>
</feature>
<sequence length="352" mass="37699">SPGTECIAVSPLSHNSSPANSQTGSLKRTKLQKKSAHSEGTVASDGSASVLVTSIASLGVAETVSLASLESDSSSGSRHGSLQRHSQTNSCPRKNFSSGNLTVYNHDASRSSSTSSPSHSPRLTRRAATSPGPLIPPSRPPAIDNSPLVEPCTAKVTILTGEGGRLKRNVPLVQGRDFVLVPESLWKALQTWYGGTPALPRQVIHGRSSGEVELELYPLTLRLFRHAQQQTRTPNNSWVGVVGGYGAAALKLGKDHAMGALSVACPLILGEIAHLPHLVESEKTIVSVLNTNDSAPYYVTSLPSTSSSSPKRYLAYLAAFSRLATLRQVYEYLAAKLRLRIEDMRLWCVRDE</sequence>
<dbReference type="Proteomes" id="UP001381693">
    <property type="component" value="Unassembled WGS sequence"/>
</dbReference>
<evidence type="ECO:0000313" key="3">
    <source>
        <dbReference type="EMBL" id="KAK7069598.1"/>
    </source>
</evidence>
<protein>
    <submittedName>
        <fullName evidence="3">Ubiquitin carboxyl-terminal hydrolase 32</fullName>
        <ecNumber evidence="3">3.4.19.12</ecNumber>
    </submittedName>
</protein>
<gene>
    <name evidence="3" type="primary">USP32_2</name>
    <name evidence="3" type="ORF">SK128_017084</name>
</gene>
<dbReference type="InterPro" id="IPR006615">
    <property type="entry name" value="Pept_C19_DUSP"/>
</dbReference>
<dbReference type="EC" id="3.4.19.12" evidence="3"/>
<dbReference type="Gene3D" id="3.30.2230.10">
    <property type="entry name" value="DUSP-like"/>
    <property type="match status" value="1"/>
</dbReference>
<feature type="non-terminal residue" evidence="3">
    <location>
        <position position="352"/>
    </location>
</feature>
<dbReference type="PROSITE" id="PS51283">
    <property type="entry name" value="DUSP"/>
    <property type="match status" value="1"/>
</dbReference>
<organism evidence="3 4">
    <name type="scientific">Halocaridina rubra</name>
    <name type="common">Hawaiian red shrimp</name>
    <dbReference type="NCBI Taxonomy" id="373956"/>
    <lineage>
        <taxon>Eukaryota</taxon>
        <taxon>Metazoa</taxon>
        <taxon>Ecdysozoa</taxon>
        <taxon>Arthropoda</taxon>
        <taxon>Crustacea</taxon>
        <taxon>Multicrustacea</taxon>
        <taxon>Malacostraca</taxon>
        <taxon>Eumalacostraca</taxon>
        <taxon>Eucarida</taxon>
        <taxon>Decapoda</taxon>
        <taxon>Pleocyemata</taxon>
        <taxon>Caridea</taxon>
        <taxon>Atyoidea</taxon>
        <taxon>Atyidae</taxon>
        <taxon>Halocaridina</taxon>
    </lineage>
</organism>
<accession>A0AAN8WVM6</accession>
<dbReference type="EMBL" id="JAXCGZ010016057">
    <property type="protein sequence ID" value="KAK7069598.1"/>
    <property type="molecule type" value="Genomic_DNA"/>
</dbReference>
<feature type="domain" description="DUSP" evidence="2">
    <location>
        <begin position="22"/>
        <end position="204"/>
    </location>
</feature>
<keyword evidence="4" id="KW-1185">Reference proteome</keyword>
<comment type="caution">
    <text evidence="3">The sequence shown here is derived from an EMBL/GenBank/DDBJ whole genome shotgun (WGS) entry which is preliminary data.</text>
</comment>
<dbReference type="InterPro" id="IPR035927">
    <property type="entry name" value="DUSP-like_sf"/>
</dbReference>
<dbReference type="SUPFAM" id="SSF143791">
    <property type="entry name" value="DUSP-like"/>
    <property type="match status" value="1"/>
</dbReference>
<evidence type="ECO:0000259" key="2">
    <source>
        <dbReference type="PROSITE" id="PS51283"/>
    </source>
</evidence>
<proteinExistence type="predicted"/>
<feature type="region of interest" description="Disordered" evidence="1">
    <location>
        <begin position="1"/>
        <end position="46"/>
    </location>
</feature>
<keyword evidence="3" id="KW-0378">Hydrolase</keyword>
<feature type="compositionally biased region" description="Low complexity" evidence="1">
    <location>
        <begin position="110"/>
        <end position="121"/>
    </location>
</feature>
<dbReference type="AlphaFoldDB" id="A0AAN8WVM6"/>
<dbReference type="GO" id="GO:0004843">
    <property type="term" value="F:cysteine-type deubiquitinase activity"/>
    <property type="evidence" value="ECO:0007669"/>
    <property type="project" value="UniProtKB-EC"/>
</dbReference>
<feature type="compositionally biased region" description="Polar residues" evidence="1">
    <location>
        <begin position="87"/>
        <end position="103"/>
    </location>
</feature>
<name>A0AAN8WVM6_HALRR</name>
<feature type="region of interest" description="Disordered" evidence="1">
    <location>
        <begin position="71"/>
        <end position="148"/>
    </location>
</feature>
<evidence type="ECO:0000256" key="1">
    <source>
        <dbReference type="SAM" id="MobiDB-lite"/>
    </source>
</evidence>
<dbReference type="Pfam" id="PF06337">
    <property type="entry name" value="DUSP"/>
    <property type="match status" value="1"/>
</dbReference>
<feature type="non-terminal residue" evidence="3">
    <location>
        <position position="1"/>
    </location>
</feature>
<dbReference type="SMART" id="SM00695">
    <property type="entry name" value="DUSP"/>
    <property type="match status" value="1"/>
</dbReference>
<reference evidence="3 4" key="1">
    <citation type="submission" date="2023-11" db="EMBL/GenBank/DDBJ databases">
        <title>Halocaridina rubra genome assembly.</title>
        <authorList>
            <person name="Smith C."/>
        </authorList>
    </citation>
    <scope>NUCLEOTIDE SEQUENCE [LARGE SCALE GENOMIC DNA]</scope>
    <source>
        <strain evidence="3">EP-1</strain>
        <tissue evidence="3">Whole</tissue>
    </source>
</reference>
<feature type="compositionally biased region" description="Low complexity" evidence="1">
    <location>
        <begin position="71"/>
        <end position="86"/>
    </location>
</feature>
<evidence type="ECO:0000313" key="4">
    <source>
        <dbReference type="Proteomes" id="UP001381693"/>
    </source>
</evidence>